<organism evidence="1">
    <name type="scientific">Salmonella enterica subsp. enterica serovar Heidelberg</name>
    <dbReference type="NCBI Taxonomy" id="611"/>
    <lineage>
        <taxon>Bacteria</taxon>
        <taxon>Pseudomonadati</taxon>
        <taxon>Pseudomonadota</taxon>
        <taxon>Gammaproteobacteria</taxon>
        <taxon>Enterobacterales</taxon>
        <taxon>Enterobacteriaceae</taxon>
        <taxon>Salmonella</taxon>
    </lineage>
</organism>
<proteinExistence type="predicted"/>
<feature type="non-terminal residue" evidence="1">
    <location>
        <position position="100"/>
    </location>
</feature>
<reference evidence="1" key="2">
    <citation type="submission" date="2018-07" db="EMBL/GenBank/DDBJ databases">
        <authorList>
            <consortium name="NCBI Pathogen Detection Project"/>
        </authorList>
    </citation>
    <scope>NUCLEOTIDE SEQUENCE</scope>
    <source>
        <strain evidence="1">IVB 588/24</strain>
    </source>
</reference>
<name>A0A735MPV5_SALET</name>
<reference evidence="1" key="1">
    <citation type="journal article" date="2018" name="Genome Biol.">
        <title>SKESA: strategic k-mer extension for scrupulous assemblies.</title>
        <authorList>
            <person name="Souvorov A."/>
            <person name="Agarwala R."/>
            <person name="Lipman D.J."/>
        </authorList>
    </citation>
    <scope>NUCLEOTIDE SEQUENCE</scope>
    <source>
        <strain evidence="1">IVB 588/24</strain>
    </source>
</reference>
<evidence type="ECO:0000313" key="1">
    <source>
        <dbReference type="EMBL" id="HAE6942881.1"/>
    </source>
</evidence>
<dbReference type="EMBL" id="DAASTI010000046">
    <property type="protein sequence ID" value="HAE6942881.1"/>
    <property type="molecule type" value="Genomic_DNA"/>
</dbReference>
<sequence>MSCFTLRCGFSHYHTHPISPDTILAITIITKVIITTLTGGITSPPAAVLLDMRYQHVQARYFQCNHSGGHLLEDSACFRSQGRRQTACRSSSPVGKCDTN</sequence>
<dbReference type="AlphaFoldDB" id="A0A735MPV5"/>
<gene>
    <name evidence="1" type="ORF">GNB72_004742</name>
</gene>
<comment type="caution">
    <text evidence="1">The sequence shown here is derived from an EMBL/GenBank/DDBJ whole genome shotgun (WGS) entry which is preliminary data.</text>
</comment>
<accession>A0A735MPV5</accession>
<protein>
    <submittedName>
        <fullName evidence="1">Uncharacterized protein</fullName>
    </submittedName>
</protein>